<evidence type="ECO:0000313" key="2">
    <source>
        <dbReference type="EMBL" id="TGZ50734.1"/>
    </source>
</evidence>
<reference evidence="2 3" key="1">
    <citation type="journal article" date="2019" name="Philos. Trans. R. Soc. Lond., B, Biol. Sci.">
        <title>Ant behaviour and brain gene expression of defending hosts depend on the ecological success of the intruding social parasite.</title>
        <authorList>
            <person name="Kaur R."/>
            <person name="Stoldt M."/>
            <person name="Jongepier E."/>
            <person name="Feldmeyer B."/>
            <person name="Menzel F."/>
            <person name="Bornberg-Bauer E."/>
            <person name="Foitzik S."/>
        </authorList>
    </citation>
    <scope>NUCLEOTIDE SEQUENCE [LARGE SCALE GENOMIC DNA]</scope>
    <source>
        <tissue evidence="2">Whole body</tissue>
    </source>
</reference>
<sequence length="136" mass="14981">MIPAGSRDHSTTTTTRTAVTRRIVFPAAVTGVAADTWNVTGDVARGVASRRKAVEVAFSSVARYRAAGAERKKSRGATETLSAPPPPRRRAGFETLFPDLKTCRSVSTCQKFRRKVVVRPKRNLTFWNRTSARGYI</sequence>
<comment type="caution">
    <text evidence="2">The sequence shown here is derived from an EMBL/GenBank/DDBJ whole genome shotgun (WGS) entry which is preliminary data.</text>
</comment>
<feature type="region of interest" description="Disordered" evidence="1">
    <location>
        <begin position="67"/>
        <end position="93"/>
    </location>
</feature>
<protein>
    <submittedName>
        <fullName evidence="2">Uncharacterized protein</fullName>
    </submittedName>
</protein>
<accession>A0A4V3SAX4</accession>
<dbReference type="Proteomes" id="UP000310200">
    <property type="component" value="Unassembled WGS sequence"/>
</dbReference>
<proteinExistence type="predicted"/>
<evidence type="ECO:0000256" key="1">
    <source>
        <dbReference type="SAM" id="MobiDB-lite"/>
    </source>
</evidence>
<organism evidence="2 3">
    <name type="scientific">Temnothorax longispinosus</name>
    <dbReference type="NCBI Taxonomy" id="300112"/>
    <lineage>
        <taxon>Eukaryota</taxon>
        <taxon>Metazoa</taxon>
        <taxon>Ecdysozoa</taxon>
        <taxon>Arthropoda</taxon>
        <taxon>Hexapoda</taxon>
        <taxon>Insecta</taxon>
        <taxon>Pterygota</taxon>
        <taxon>Neoptera</taxon>
        <taxon>Endopterygota</taxon>
        <taxon>Hymenoptera</taxon>
        <taxon>Apocrita</taxon>
        <taxon>Aculeata</taxon>
        <taxon>Formicoidea</taxon>
        <taxon>Formicidae</taxon>
        <taxon>Myrmicinae</taxon>
        <taxon>Temnothorax</taxon>
    </lineage>
</organism>
<evidence type="ECO:0000313" key="3">
    <source>
        <dbReference type="Proteomes" id="UP000310200"/>
    </source>
</evidence>
<gene>
    <name evidence="2" type="ORF">DBV15_09302</name>
</gene>
<dbReference type="EMBL" id="QBLH01001889">
    <property type="protein sequence ID" value="TGZ50734.1"/>
    <property type="molecule type" value="Genomic_DNA"/>
</dbReference>
<name>A0A4V3SAX4_9HYME</name>
<keyword evidence="3" id="KW-1185">Reference proteome</keyword>
<dbReference type="AlphaFoldDB" id="A0A4V3SAX4"/>